<dbReference type="EMBL" id="KI894026">
    <property type="protein sequence ID" value="OCF21935.1"/>
    <property type="molecule type" value="Genomic_DNA"/>
</dbReference>
<feature type="compositionally biased region" description="Low complexity" evidence="1">
    <location>
        <begin position="26"/>
        <end position="37"/>
    </location>
</feature>
<feature type="region of interest" description="Disordered" evidence="1">
    <location>
        <begin position="1"/>
        <end position="61"/>
    </location>
</feature>
<dbReference type="EMBL" id="CP144543">
    <property type="protein sequence ID" value="WVW83414.1"/>
    <property type="molecule type" value="Genomic_DNA"/>
</dbReference>
<reference evidence="2" key="3">
    <citation type="submission" date="2014-01" db="EMBL/GenBank/DDBJ databases">
        <title>Evolution of pathogenesis and genome organization in the Tremellales.</title>
        <authorList>
            <person name="Cuomo C."/>
            <person name="Litvintseva A."/>
            <person name="Heitman J."/>
            <person name="Chen Y."/>
            <person name="Sun S."/>
            <person name="Springer D."/>
            <person name="Dromer F."/>
            <person name="Young S."/>
            <person name="Zeng Q."/>
            <person name="Chapman S."/>
            <person name="Gujja S."/>
            <person name="Saif S."/>
            <person name="Birren B."/>
        </authorList>
    </citation>
    <scope>NUCLEOTIDE SEQUENCE</scope>
    <source>
        <strain evidence="2">CBS 10118</strain>
    </source>
</reference>
<name>A0A1B9FT38_9TREE</name>
<evidence type="ECO:0000313" key="4">
    <source>
        <dbReference type="Proteomes" id="UP000092730"/>
    </source>
</evidence>
<evidence type="ECO:0000256" key="1">
    <source>
        <dbReference type="SAM" id="MobiDB-lite"/>
    </source>
</evidence>
<evidence type="ECO:0000313" key="2">
    <source>
        <dbReference type="EMBL" id="OCF21935.1"/>
    </source>
</evidence>
<reference evidence="3" key="2">
    <citation type="submission" date="2013-07" db="EMBL/GenBank/DDBJ databases">
        <authorList>
            <consortium name="The Broad Institute Genome Sequencing Platform"/>
            <person name="Cuomo C."/>
            <person name="Litvintseva A."/>
            <person name="Chen Y."/>
            <person name="Heitman J."/>
            <person name="Sun S."/>
            <person name="Springer D."/>
            <person name="Dromer F."/>
            <person name="Young S.K."/>
            <person name="Zeng Q."/>
            <person name="Gargeya S."/>
            <person name="Fitzgerald M."/>
            <person name="Abouelleil A."/>
            <person name="Alvarado L."/>
            <person name="Berlin A.M."/>
            <person name="Chapman S.B."/>
            <person name="Dewar J."/>
            <person name="Goldberg J."/>
            <person name="Griggs A."/>
            <person name="Gujja S."/>
            <person name="Hansen M."/>
            <person name="Howarth C."/>
            <person name="Imamovic A."/>
            <person name="Larimer J."/>
            <person name="McCowan C."/>
            <person name="Murphy C."/>
            <person name="Pearson M."/>
            <person name="Priest M."/>
            <person name="Roberts A."/>
            <person name="Saif S."/>
            <person name="Shea T."/>
            <person name="Sykes S."/>
            <person name="Wortman J."/>
            <person name="Nusbaum C."/>
            <person name="Birren B."/>
        </authorList>
    </citation>
    <scope>NUCLEOTIDE SEQUENCE</scope>
    <source>
        <strain evidence="3">CBS 10118</strain>
    </source>
</reference>
<dbReference type="KEGG" id="kbi:30213113"/>
<keyword evidence="4" id="KW-1185">Reference proteome</keyword>
<protein>
    <submittedName>
        <fullName evidence="2">Uncharacterized protein</fullName>
    </submittedName>
</protein>
<reference evidence="2" key="1">
    <citation type="submission" date="2013-07" db="EMBL/GenBank/DDBJ databases">
        <title>The Genome Sequence of Cryptococcus bestiolae CBS10118.</title>
        <authorList>
            <consortium name="The Broad Institute Genome Sequencing Platform"/>
            <person name="Cuomo C."/>
            <person name="Litvintseva A."/>
            <person name="Chen Y."/>
            <person name="Heitman J."/>
            <person name="Sun S."/>
            <person name="Springer D."/>
            <person name="Dromer F."/>
            <person name="Young S.K."/>
            <person name="Zeng Q."/>
            <person name="Gargeya S."/>
            <person name="Fitzgerald M."/>
            <person name="Abouelleil A."/>
            <person name="Alvarado L."/>
            <person name="Berlin A.M."/>
            <person name="Chapman S.B."/>
            <person name="Dewar J."/>
            <person name="Goldberg J."/>
            <person name="Griggs A."/>
            <person name="Gujja S."/>
            <person name="Hansen M."/>
            <person name="Howarth C."/>
            <person name="Imamovic A."/>
            <person name="Larimer J."/>
            <person name="McCowan C."/>
            <person name="Murphy C."/>
            <person name="Pearson M."/>
            <person name="Priest M."/>
            <person name="Roberts A."/>
            <person name="Saif S."/>
            <person name="Shea T."/>
            <person name="Sykes S."/>
            <person name="Wortman J."/>
            <person name="Nusbaum C."/>
            <person name="Birren B."/>
        </authorList>
    </citation>
    <scope>NUCLEOTIDE SEQUENCE [LARGE SCALE GENOMIC DNA]</scope>
    <source>
        <strain evidence="2">CBS 10118</strain>
    </source>
</reference>
<reference evidence="3" key="4">
    <citation type="submission" date="2024-02" db="EMBL/GenBank/DDBJ databases">
        <title>Comparative genomics of Cryptococcus and Kwoniella reveals pathogenesis evolution and contrasting modes of karyotype evolution via chromosome fusion or intercentromeric recombination.</title>
        <authorList>
            <person name="Coelho M.A."/>
            <person name="David-Palma M."/>
            <person name="Shea T."/>
            <person name="Bowers K."/>
            <person name="McGinley-Smith S."/>
            <person name="Mohammad A.W."/>
            <person name="Gnirke A."/>
            <person name="Yurkov A.M."/>
            <person name="Nowrousian M."/>
            <person name="Sun S."/>
            <person name="Cuomo C.A."/>
            <person name="Heitman J."/>
        </authorList>
    </citation>
    <scope>NUCLEOTIDE SEQUENCE</scope>
    <source>
        <strain evidence="3">CBS 10118</strain>
    </source>
</reference>
<sequence length="145" mass="15903">MLSHFTRTSKKGYSTKRSVPSDAENGSLALSASGSSGIFLIEEPPSDSNSENQTQTQSSYMITKTNSDKLTLTCLGETAKPGSIMEDFLIGLGGNKRYLHGAQLRPNTTKKRSRWFENGCRPKPIFDVVSAVTKDQASQFEHDHS</sequence>
<accession>A0A1B9FT38</accession>
<dbReference type="VEuPathDB" id="FungiDB:I302_08714"/>
<dbReference type="AlphaFoldDB" id="A0A1B9FT38"/>
<organism evidence="2">
    <name type="scientific">Kwoniella bestiolae CBS 10118</name>
    <dbReference type="NCBI Taxonomy" id="1296100"/>
    <lineage>
        <taxon>Eukaryota</taxon>
        <taxon>Fungi</taxon>
        <taxon>Dikarya</taxon>
        <taxon>Basidiomycota</taxon>
        <taxon>Agaricomycotina</taxon>
        <taxon>Tremellomycetes</taxon>
        <taxon>Tremellales</taxon>
        <taxon>Cryptococcaceae</taxon>
        <taxon>Kwoniella</taxon>
    </lineage>
</organism>
<evidence type="ECO:0000313" key="3">
    <source>
        <dbReference type="EMBL" id="WVW83414.1"/>
    </source>
</evidence>
<dbReference type="RefSeq" id="XP_019043005.1">
    <property type="nucleotide sequence ID" value="XM_019195292.1"/>
</dbReference>
<dbReference type="Proteomes" id="UP000092730">
    <property type="component" value="Chromosome 3"/>
</dbReference>
<feature type="compositionally biased region" description="Low complexity" evidence="1">
    <location>
        <begin position="46"/>
        <end position="59"/>
    </location>
</feature>
<proteinExistence type="predicted"/>
<dbReference type="GeneID" id="30213113"/>
<gene>
    <name evidence="2" type="ORF">I302_08714</name>
    <name evidence="3" type="ORF">I302_105433</name>
</gene>